<dbReference type="EMBL" id="FRFE01000002">
    <property type="protein sequence ID" value="SHO43871.1"/>
    <property type="molecule type" value="Genomic_DNA"/>
</dbReference>
<evidence type="ECO:0000259" key="10">
    <source>
        <dbReference type="Pfam" id="PF04290"/>
    </source>
</evidence>
<evidence type="ECO:0000256" key="5">
    <source>
        <dbReference type="ARBA" id="ARBA00022692"/>
    </source>
</evidence>
<feature type="domain" description="Tripartite ATP-independent periplasmic transporters DctQ component" evidence="10">
    <location>
        <begin position="28"/>
        <end position="157"/>
    </location>
</feature>
<comment type="subcellular location">
    <subcellularLocation>
        <location evidence="1">Cell inner membrane</location>
        <topology evidence="1">Multi-pass membrane protein</topology>
    </subcellularLocation>
</comment>
<proteinExistence type="inferred from homology"/>
<name>A0A1M7XY43_9BACT</name>
<protein>
    <submittedName>
        <fullName evidence="11">TRAP-type C4-dicarboxylate transport system, small permease component</fullName>
    </submittedName>
</protein>
<sequence length="164" mass="18473">MSTLINRKAIRAAITHLNKISQLALVLMMFLTAADVIMRYFFNSPVTFAQEVTELLLVTCVSLGISFCAIEKGHVSVDILANNLPKRVQAFFDCITNLITIVFFLVIAWRSFVHMQYLEGNRITTLTLFIPTYPFVGIVSLGFVLFVVVLLMDLFDSIIGVFEK</sequence>
<feature type="transmembrane region" description="Helical" evidence="9">
    <location>
        <begin position="20"/>
        <end position="42"/>
    </location>
</feature>
<dbReference type="GO" id="GO:0015740">
    <property type="term" value="P:C4-dicarboxylate transport"/>
    <property type="evidence" value="ECO:0007669"/>
    <property type="project" value="TreeGrafter"/>
</dbReference>
<evidence type="ECO:0000256" key="7">
    <source>
        <dbReference type="ARBA" id="ARBA00023136"/>
    </source>
</evidence>
<keyword evidence="7 9" id="KW-0472">Membrane</keyword>
<evidence type="ECO:0000256" key="1">
    <source>
        <dbReference type="ARBA" id="ARBA00004429"/>
    </source>
</evidence>
<evidence type="ECO:0000256" key="3">
    <source>
        <dbReference type="ARBA" id="ARBA00022475"/>
    </source>
</evidence>
<evidence type="ECO:0000256" key="2">
    <source>
        <dbReference type="ARBA" id="ARBA00022448"/>
    </source>
</evidence>
<dbReference type="Proteomes" id="UP000184603">
    <property type="component" value="Unassembled WGS sequence"/>
</dbReference>
<dbReference type="PANTHER" id="PTHR35011:SF2">
    <property type="entry name" value="2,3-DIKETO-L-GULONATE TRAP TRANSPORTER SMALL PERMEASE PROTEIN YIAM"/>
    <property type="match status" value="1"/>
</dbReference>
<keyword evidence="6 9" id="KW-1133">Transmembrane helix</keyword>
<keyword evidence="2" id="KW-0813">Transport</keyword>
<dbReference type="AlphaFoldDB" id="A0A1M7XY43"/>
<comment type="similarity">
    <text evidence="8">Belongs to the TRAP transporter small permease family.</text>
</comment>
<accession>A0A1M7XY43</accession>
<keyword evidence="3" id="KW-1003">Cell membrane</keyword>
<feature type="transmembrane region" description="Helical" evidence="9">
    <location>
        <begin position="48"/>
        <end position="70"/>
    </location>
</feature>
<dbReference type="GO" id="GO:0022857">
    <property type="term" value="F:transmembrane transporter activity"/>
    <property type="evidence" value="ECO:0007669"/>
    <property type="project" value="TreeGrafter"/>
</dbReference>
<dbReference type="PANTHER" id="PTHR35011">
    <property type="entry name" value="2,3-DIKETO-L-GULONATE TRAP TRANSPORTER SMALL PERMEASE PROTEIN YIAM"/>
    <property type="match status" value="1"/>
</dbReference>
<evidence type="ECO:0000256" key="8">
    <source>
        <dbReference type="ARBA" id="ARBA00038436"/>
    </source>
</evidence>
<evidence type="ECO:0000313" key="12">
    <source>
        <dbReference type="Proteomes" id="UP000184603"/>
    </source>
</evidence>
<dbReference type="Pfam" id="PF04290">
    <property type="entry name" value="DctQ"/>
    <property type="match status" value="1"/>
</dbReference>
<organism evidence="11 12">
    <name type="scientific">Desulfopila aestuarii DSM 18488</name>
    <dbReference type="NCBI Taxonomy" id="1121416"/>
    <lineage>
        <taxon>Bacteria</taxon>
        <taxon>Pseudomonadati</taxon>
        <taxon>Thermodesulfobacteriota</taxon>
        <taxon>Desulfobulbia</taxon>
        <taxon>Desulfobulbales</taxon>
        <taxon>Desulfocapsaceae</taxon>
        <taxon>Desulfopila</taxon>
    </lineage>
</organism>
<feature type="transmembrane region" description="Helical" evidence="9">
    <location>
        <begin position="90"/>
        <end position="112"/>
    </location>
</feature>
<keyword evidence="5 9" id="KW-0812">Transmembrane</keyword>
<keyword evidence="12" id="KW-1185">Reference proteome</keyword>
<keyword evidence="4" id="KW-0997">Cell inner membrane</keyword>
<evidence type="ECO:0000256" key="6">
    <source>
        <dbReference type="ARBA" id="ARBA00022989"/>
    </source>
</evidence>
<evidence type="ECO:0000313" key="11">
    <source>
        <dbReference type="EMBL" id="SHO43871.1"/>
    </source>
</evidence>
<dbReference type="InterPro" id="IPR007387">
    <property type="entry name" value="TRAP_DctQ"/>
</dbReference>
<feature type="transmembrane region" description="Helical" evidence="9">
    <location>
        <begin position="132"/>
        <end position="155"/>
    </location>
</feature>
<evidence type="ECO:0000256" key="4">
    <source>
        <dbReference type="ARBA" id="ARBA00022519"/>
    </source>
</evidence>
<evidence type="ECO:0000256" key="9">
    <source>
        <dbReference type="SAM" id="Phobius"/>
    </source>
</evidence>
<gene>
    <name evidence="11" type="ORF">SAMN02745220_00548</name>
</gene>
<dbReference type="OrthoDB" id="5420906at2"/>
<reference evidence="11 12" key="1">
    <citation type="submission" date="2016-12" db="EMBL/GenBank/DDBJ databases">
        <authorList>
            <person name="Song W.-J."/>
            <person name="Kurnit D.M."/>
        </authorList>
    </citation>
    <scope>NUCLEOTIDE SEQUENCE [LARGE SCALE GENOMIC DNA]</scope>
    <source>
        <strain evidence="11 12">DSM 18488</strain>
    </source>
</reference>
<dbReference type="STRING" id="1121416.SAMN02745220_00548"/>
<dbReference type="GO" id="GO:0005886">
    <property type="term" value="C:plasma membrane"/>
    <property type="evidence" value="ECO:0007669"/>
    <property type="project" value="UniProtKB-SubCell"/>
</dbReference>
<dbReference type="RefSeq" id="WP_073611915.1">
    <property type="nucleotide sequence ID" value="NZ_FRFE01000002.1"/>
</dbReference>
<dbReference type="InterPro" id="IPR055348">
    <property type="entry name" value="DctQ"/>
</dbReference>